<dbReference type="EMBL" id="CABL01000001">
    <property type="protein sequence ID" value="CBH74475.1"/>
    <property type="molecule type" value="Genomic_DNA"/>
</dbReference>
<dbReference type="PROSITE" id="PS51186">
    <property type="entry name" value="GNAT"/>
    <property type="match status" value="1"/>
</dbReference>
<organism evidence="7">
    <name type="scientific">mine drainage metagenome</name>
    <dbReference type="NCBI Taxonomy" id="410659"/>
    <lineage>
        <taxon>unclassified sequences</taxon>
        <taxon>metagenomes</taxon>
        <taxon>ecological metagenomes</taxon>
    </lineage>
</organism>
<evidence type="ECO:0000259" key="6">
    <source>
        <dbReference type="PROSITE" id="PS51186"/>
    </source>
</evidence>
<name>E6PDC3_9ZZZZ</name>
<evidence type="ECO:0000313" key="7">
    <source>
        <dbReference type="EMBL" id="CBH74475.1"/>
    </source>
</evidence>
<accession>E6PDC3</accession>
<keyword evidence="3 7" id="KW-0808">Transferase</keyword>
<dbReference type="PANTHER" id="PTHR36449:SF1">
    <property type="entry name" value="ACETYLTRANSFERASE"/>
    <property type="match status" value="1"/>
</dbReference>
<evidence type="ECO:0000256" key="5">
    <source>
        <dbReference type="ARBA" id="ARBA00049880"/>
    </source>
</evidence>
<proteinExistence type="predicted"/>
<evidence type="ECO:0000256" key="3">
    <source>
        <dbReference type="ARBA" id="ARBA00022679"/>
    </source>
</evidence>
<dbReference type="InterPro" id="IPR016181">
    <property type="entry name" value="Acyl_CoA_acyltransferase"/>
</dbReference>
<comment type="caution">
    <text evidence="7">The sequence shown here is derived from an EMBL/GenBank/DDBJ whole genome shotgun (WGS) entry which is preliminary data.</text>
</comment>
<gene>
    <name evidence="7" type="ORF">CARN1_2362</name>
</gene>
<dbReference type="GO" id="GO:0016747">
    <property type="term" value="F:acyltransferase activity, transferring groups other than amino-acyl groups"/>
    <property type="evidence" value="ECO:0007669"/>
    <property type="project" value="InterPro"/>
</dbReference>
<dbReference type="CDD" id="cd04301">
    <property type="entry name" value="NAT_SF"/>
    <property type="match status" value="1"/>
</dbReference>
<dbReference type="Gene3D" id="3.40.630.30">
    <property type="match status" value="1"/>
</dbReference>
<dbReference type="AlphaFoldDB" id="E6PDC3"/>
<evidence type="ECO:0000256" key="2">
    <source>
        <dbReference type="ARBA" id="ARBA00022649"/>
    </source>
</evidence>
<dbReference type="PANTHER" id="PTHR36449">
    <property type="entry name" value="ACETYLTRANSFERASE-RELATED"/>
    <property type="match status" value="1"/>
</dbReference>
<evidence type="ECO:0000256" key="1">
    <source>
        <dbReference type="ARBA" id="ARBA00022491"/>
    </source>
</evidence>
<dbReference type="SUPFAM" id="SSF55729">
    <property type="entry name" value="Acyl-CoA N-acyltransferases (Nat)"/>
    <property type="match status" value="1"/>
</dbReference>
<evidence type="ECO:0000256" key="4">
    <source>
        <dbReference type="ARBA" id="ARBA00023315"/>
    </source>
</evidence>
<protein>
    <submittedName>
        <fullName evidence="7">Putative GCN5-related N-acetyltransferase</fullName>
    </submittedName>
</protein>
<keyword evidence="4" id="KW-0012">Acyltransferase</keyword>
<feature type="domain" description="N-acetyltransferase" evidence="6">
    <location>
        <begin position="14"/>
        <end position="169"/>
    </location>
</feature>
<dbReference type="InterPro" id="IPR000182">
    <property type="entry name" value="GNAT_dom"/>
</dbReference>
<dbReference type="Pfam" id="PF13508">
    <property type="entry name" value="Acetyltransf_7"/>
    <property type="match status" value="1"/>
</dbReference>
<keyword evidence="1" id="KW-0678">Repressor</keyword>
<keyword evidence="2" id="KW-1277">Toxin-antitoxin system</keyword>
<comment type="catalytic activity">
    <reaction evidence="5">
        <text>glycyl-tRNA(Gly) + acetyl-CoA = N-acetylglycyl-tRNA(Gly) + CoA + H(+)</text>
        <dbReference type="Rhea" id="RHEA:81867"/>
        <dbReference type="Rhea" id="RHEA-COMP:9683"/>
        <dbReference type="Rhea" id="RHEA-COMP:19766"/>
        <dbReference type="ChEBI" id="CHEBI:15378"/>
        <dbReference type="ChEBI" id="CHEBI:57287"/>
        <dbReference type="ChEBI" id="CHEBI:57288"/>
        <dbReference type="ChEBI" id="CHEBI:78522"/>
        <dbReference type="ChEBI" id="CHEBI:232036"/>
    </reaction>
</comment>
<reference evidence="7" key="1">
    <citation type="submission" date="2009-10" db="EMBL/GenBank/DDBJ databases">
        <title>Diversity of trophic interactions inside an arsenic-rich microbial ecosystem.</title>
        <authorList>
            <person name="Bertin P.N."/>
            <person name="Heinrich-Salmeron A."/>
            <person name="Pelletier E."/>
            <person name="Goulhen-Chollet F."/>
            <person name="Arsene-Ploetze F."/>
            <person name="Gallien S."/>
            <person name="Calteau A."/>
            <person name="Vallenet D."/>
            <person name="Casiot C."/>
            <person name="Chane-Woon-Ming B."/>
            <person name="Giloteaux L."/>
            <person name="Barakat M."/>
            <person name="Bonnefoy V."/>
            <person name="Bruneel O."/>
            <person name="Chandler M."/>
            <person name="Cleiss J."/>
            <person name="Duran R."/>
            <person name="Elbaz-Poulichet F."/>
            <person name="Fonknechten N."/>
            <person name="Lauga B."/>
            <person name="Mornico D."/>
            <person name="Ortet P."/>
            <person name="Schaeffer C."/>
            <person name="Siguier P."/>
            <person name="Alexander Thil Smith A."/>
            <person name="Van Dorsselaer A."/>
            <person name="Weissenbach J."/>
            <person name="Medigue C."/>
            <person name="Le Paslier D."/>
        </authorList>
    </citation>
    <scope>NUCLEOTIDE SEQUENCE</scope>
</reference>
<sequence>MPVEALDAVQHNRSDFRCGNERVDRYFQRLARQAADRFAAQTYVLVPAPPRPTPCEVFGYYTFVQHAYRDSEMDPTTARALHVKNLGTIPTILLGQLGVSSAHQGKGVGSALLRDALRRALHVALSIGAVAVITDPIDDAAAAFYRKYGFRPLPKQEPRLLIPTSQLARYNHDIVSAFKNRSSAIEIPYGPQNFSA</sequence>